<dbReference type="InterPro" id="IPR025282">
    <property type="entry name" value="DUF4214"/>
</dbReference>
<dbReference type="Pfam" id="PF13946">
    <property type="entry name" value="DUF4214"/>
    <property type="match status" value="1"/>
</dbReference>
<proteinExistence type="predicted"/>
<protein>
    <submittedName>
        <fullName evidence="3">DUF4214 domain-containing protein</fullName>
    </submittedName>
</protein>
<dbReference type="SUPFAM" id="SSF55486">
    <property type="entry name" value="Metalloproteases ('zincins'), catalytic domain"/>
    <property type="match status" value="1"/>
</dbReference>
<gene>
    <name evidence="3" type="ORF">H8K55_13955</name>
</gene>
<accession>A0ABR6YDQ2</accession>
<dbReference type="Proteomes" id="UP000624279">
    <property type="component" value="Unassembled WGS sequence"/>
</dbReference>
<evidence type="ECO:0000313" key="4">
    <source>
        <dbReference type="Proteomes" id="UP000624279"/>
    </source>
</evidence>
<feature type="signal peptide" evidence="1">
    <location>
        <begin position="1"/>
        <end position="19"/>
    </location>
</feature>
<evidence type="ECO:0000256" key="1">
    <source>
        <dbReference type="SAM" id="SignalP"/>
    </source>
</evidence>
<sequence length="708" mass="76953">MKKILVSALLSACYSLSYAAEPLFLAKSGSRNIQGQVKAGLTQGVILPFEGDASVINAQIGLRINPKALDADEMTITLPNGKTVSSKRIKRYTTHGGSTVWIGKSTKASLGTLDYVTNETHLVVRDGRIFGSVTVNGKRYMVNAASDGSHVLAEFKMNNVIPDHDERAYKAAALTVPPLPQVVSPVMSKSVNRRIEFAEFDQEKYLAQAKAQFGSKNVMAAIPSDYVPVVRILVNFTAKAEAYPSGATNQQAIEWLVDQVNLAALNSLAPVRFSLAFAAPVTYTETGNVATDLDRYWSSTDTFMNEVHTSRQTHLADVAVLLTNATNANACGRSKEIKADATQAYVVVDMRCAIGNNSFSHEIAHLFGARHDAKADDLQIPYKFGHGFKQGSAEGDVRTIMAYPDLKADGSVDPNDLSVRTNYFSTPDILHPNGRAIGNTGTANVVRVLRERAADLSKFQSAPLTYEKTRATFKISQSNSELYVQDTTLGVPDSETILKAGTNSITFTDMRVNLNTARQAKTIPADKLQSLIELYIAFMNRLPDSDGLEYWIGEVKRGQTINQIAENFYDAAVSYSNLTGYSTAMSHSDFVIKVYKNVLARTVTASDSGVVYWTGELSSGRQSRGQVVSSILTSAHGFKGDATWGWVANLLDNKLFVGNYFSLKQGLSYRTGETSITKTMQIAAAVTPTDTAAAIRILGLSDQLDLTQ</sequence>
<evidence type="ECO:0000259" key="2">
    <source>
        <dbReference type="Pfam" id="PF13946"/>
    </source>
</evidence>
<feature type="domain" description="DUF4214" evidence="2">
    <location>
        <begin position="580"/>
        <end position="635"/>
    </location>
</feature>
<name>A0ABR6YDQ2_9BURK</name>
<feature type="chain" id="PRO_5046664215" evidence="1">
    <location>
        <begin position="20"/>
        <end position="708"/>
    </location>
</feature>
<dbReference type="EMBL" id="JACOGA010000012">
    <property type="protein sequence ID" value="MBC3874690.1"/>
    <property type="molecule type" value="Genomic_DNA"/>
</dbReference>
<dbReference type="RefSeq" id="WP_186942669.1">
    <property type="nucleotide sequence ID" value="NZ_JACOGA010000012.1"/>
</dbReference>
<organism evidence="3 4">
    <name type="scientific">Undibacterium flavidum</name>
    <dbReference type="NCBI Taxonomy" id="2762297"/>
    <lineage>
        <taxon>Bacteria</taxon>
        <taxon>Pseudomonadati</taxon>
        <taxon>Pseudomonadota</taxon>
        <taxon>Betaproteobacteria</taxon>
        <taxon>Burkholderiales</taxon>
        <taxon>Oxalobacteraceae</taxon>
        <taxon>Undibacterium</taxon>
    </lineage>
</organism>
<evidence type="ECO:0000313" key="3">
    <source>
        <dbReference type="EMBL" id="MBC3874690.1"/>
    </source>
</evidence>
<comment type="caution">
    <text evidence="3">The sequence shown here is derived from an EMBL/GenBank/DDBJ whole genome shotgun (WGS) entry which is preliminary data.</text>
</comment>
<dbReference type="Pfam" id="PF13688">
    <property type="entry name" value="Reprolysin_5"/>
    <property type="match status" value="1"/>
</dbReference>
<keyword evidence="4" id="KW-1185">Reference proteome</keyword>
<reference evidence="3 4" key="1">
    <citation type="submission" date="2020-08" db="EMBL/GenBank/DDBJ databases">
        <title>Novel species isolated from subtropical streams in China.</title>
        <authorList>
            <person name="Lu H."/>
        </authorList>
    </citation>
    <scope>NUCLEOTIDE SEQUENCE [LARGE SCALE GENOMIC DNA]</scope>
    <source>
        <strain evidence="3 4">LX15W</strain>
    </source>
</reference>
<keyword evidence="1" id="KW-0732">Signal</keyword>